<evidence type="ECO:0000313" key="9">
    <source>
        <dbReference type="Proteomes" id="UP001305779"/>
    </source>
</evidence>
<evidence type="ECO:0000313" key="8">
    <source>
        <dbReference type="EMBL" id="KAK4504416.1"/>
    </source>
</evidence>
<dbReference type="CDD" id="cd12148">
    <property type="entry name" value="fungal_TF_MHR"/>
    <property type="match status" value="1"/>
</dbReference>
<accession>A0ABR0ET88</accession>
<dbReference type="InterPro" id="IPR007219">
    <property type="entry name" value="XnlR_reg_dom"/>
</dbReference>
<sequence length="322" mass="35910">MQPQHKRVSCSSRDAGGPNGRYITPSTGGDIQEPVPSAPNSSVPATPINIQRSEQEPATNLDLAELYAEQHVAFSPYSKTSPTGSAATSHNWYSAYVNFHSASFHRSVDEPATPSSMVETAPRLANNELWNKRQYAPSLIDHLIQVYLTEFHTLCPILDKHHFLMAVQNGTVSPALMSSVLFVATSHCDVATITSRMGFVDRADASDTHFNEACAAFDADRVMHRPTLIVCAFLLHYWFGRPSLYRDTAWWLGTAIRTAQSLRYHRTDDTDDDATESSTRRRVWWCLYVSRGWPAPWVGVADMTADPRPSGVFVYGQSTDRQ</sequence>
<evidence type="ECO:0000256" key="5">
    <source>
        <dbReference type="ARBA" id="ARBA00023242"/>
    </source>
</evidence>
<evidence type="ECO:0000256" key="2">
    <source>
        <dbReference type="ARBA" id="ARBA00023015"/>
    </source>
</evidence>
<keyword evidence="4" id="KW-0804">Transcription</keyword>
<evidence type="ECO:0000256" key="3">
    <source>
        <dbReference type="ARBA" id="ARBA00023125"/>
    </source>
</evidence>
<dbReference type="PANTHER" id="PTHR47171">
    <property type="entry name" value="FARA-RELATED"/>
    <property type="match status" value="1"/>
</dbReference>
<dbReference type="PANTHER" id="PTHR47171:SF1">
    <property type="entry name" value="ZN(II)2CYS6 TRANSCRIPTION FACTOR (EUROFUNG)"/>
    <property type="match status" value="1"/>
</dbReference>
<name>A0ABR0ET88_ZASCE</name>
<keyword evidence="3" id="KW-0238">DNA-binding</keyword>
<keyword evidence="1" id="KW-0862">Zinc</keyword>
<dbReference type="EMBL" id="JAXOVC010000003">
    <property type="protein sequence ID" value="KAK4504416.1"/>
    <property type="molecule type" value="Genomic_DNA"/>
</dbReference>
<dbReference type="InterPro" id="IPR052073">
    <property type="entry name" value="Amide_Lactam_Regulators"/>
</dbReference>
<keyword evidence="9" id="KW-1185">Reference proteome</keyword>
<keyword evidence="5" id="KW-0539">Nucleus</keyword>
<dbReference type="Proteomes" id="UP001305779">
    <property type="component" value="Unassembled WGS sequence"/>
</dbReference>
<evidence type="ECO:0000256" key="6">
    <source>
        <dbReference type="SAM" id="MobiDB-lite"/>
    </source>
</evidence>
<evidence type="ECO:0000256" key="4">
    <source>
        <dbReference type="ARBA" id="ARBA00023163"/>
    </source>
</evidence>
<reference evidence="8 9" key="1">
    <citation type="journal article" date="2023" name="G3 (Bethesda)">
        <title>A chromosome-level genome assembly of Zasmidium syzygii isolated from banana leaves.</title>
        <authorList>
            <person name="van Westerhoven A.C."/>
            <person name="Mehrabi R."/>
            <person name="Talebi R."/>
            <person name="Steentjes M.B.F."/>
            <person name="Corcolon B."/>
            <person name="Chong P.A."/>
            <person name="Kema G.H.J."/>
            <person name="Seidl M.F."/>
        </authorList>
    </citation>
    <scope>NUCLEOTIDE SEQUENCE [LARGE SCALE GENOMIC DNA]</scope>
    <source>
        <strain evidence="8 9">P124</strain>
    </source>
</reference>
<feature type="domain" description="Xylanolytic transcriptional activator regulatory" evidence="7">
    <location>
        <begin position="144"/>
        <end position="289"/>
    </location>
</feature>
<feature type="region of interest" description="Disordered" evidence="6">
    <location>
        <begin position="1"/>
        <end position="46"/>
    </location>
</feature>
<protein>
    <recommendedName>
        <fullName evidence="7">Xylanolytic transcriptional activator regulatory domain-containing protein</fullName>
    </recommendedName>
</protein>
<gene>
    <name evidence="8" type="ORF">PRZ48_005332</name>
</gene>
<comment type="caution">
    <text evidence="8">The sequence shown here is derived from an EMBL/GenBank/DDBJ whole genome shotgun (WGS) entry which is preliminary data.</text>
</comment>
<evidence type="ECO:0000256" key="1">
    <source>
        <dbReference type="ARBA" id="ARBA00022833"/>
    </source>
</evidence>
<keyword evidence="2" id="KW-0805">Transcription regulation</keyword>
<proteinExistence type="predicted"/>
<evidence type="ECO:0000259" key="7">
    <source>
        <dbReference type="Pfam" id="PF04082"/>
    </source>
</evidence>
<organism evidence="8 9">
    <name type="scientific">Zasmidium cellare</name>
    <name type="common">Wine cellar mold</name>
    <name type="synonym">Racodium cellare</name>
    <dbReference type="NCBI Taxonomy" id="395010"/>
    <lineage>
        <taxon>Eukaryota</taxon>
        <taxon>Fungi</taxon>
        <taxon>Dikarya</taxon>
        <taxon>Ascomycota</taxon>
        <taxon>Pezizomycotina</taxon>
        <taxon>Dothideomycetes</taxon>
        <taxon>Dothideomycetidae</taxon>
        <taxon>Mycosphaerellales</taxon>
        <taxon>Mycosphaerellaceae</taxon>
        <taxon>Zasmidium</taxon>
    </lineage>
</organism>
<dbReference type="Pfam" id="PF04082">
    <property type="entry name" value="Fungal_trans"/>
    <property type="match status" value="1"/>
</dbReference>
<feature type="compositionally biased region" description="Low complexity" evidence="6">
    <location>
        <begin position="34"/>
        <end position="46"/>
    </location>
</feature>